<evidence type="ECO:0000313" key="3">
    <source>
        <dbReference type="Proteomes" id="UP000654075"/>
    </source>
</evidence>
<feature type="non-terminal residue" evidence="2">
    <location>
        <position position="848"/>
    </location>
</feature>
<name>A0A813EZL9_POLGL</name>
<keyword evidence="1" id="KW-0472">Membrane</keyword>
<organism evidence="2 3">
    <name type="scientific">Polarella glacialis</name>
    <name type="common">Dinoflagellate</name>
    <dbReference type="NCBI Taxonomy" id="89957"/>
    <lineage>
        <taxon>Eukaryota</taxon>
        <taxon>Sar</taxon>
        <taxon>Alveolata</taxon>
        <taxon>Dinophyceae</taxon>
        <taxon>Suessiales</taxon>
        <taxon>Suessiaceae</taxon>
        <taxon>Polarella</taxon>
    </lineage>
</organism>
<sequence>ATVAPELAQVLYTYAEQRGEHVRLDWSGLELPSERLSAPAAEIDQIATVAPELAQVLYTYAEQRGEHVRLDWTEHFHVTTTPAAGTLVGATIYFDLAANDDGPHVSREEPSSSDKFTGYEPNAMDLLRAFDPNDAGGFARQHALEVHIAAGVSSADSPIPSSVQPVLNNTIVGDGFAEMVFMLQQTVSEQAAAIQKLEIEMEARKCQEEDGDITPFDFAATAAPGTASNAGAPAATAAAATAALVHGGHSASTAAVGAPAAAFSAAPRAEPQQQPSQLRQSRLDAEARLWQPAHLFGHAGAAPAVGAPAATAAPVLFGHQCPAMTASAFAPSSTAAVGAPVATATLVHDGRIGLIAAVGATVAIAAPVLTGHPGAGPVEGGEPTAAASAMPNFDLLSNLPQVLQNIADSLAILVARSNEADHKRAPNQVPVQESSPDDFEDWDGWGEWEEDAEYPPPDDYYDDEKFNRGAMPSHDEYSWWRYSAYASVIAASALPSKEVQAYLDVTCDPGVSMPDLLRPLPHVGTEGTRIHDKIGLEQYVDRLQRIRFELMGTPDALSEGFLFTLIKDQTEKLLRLQAIYAQWNLTPAASRSLDLLPDTMKRISSERRGSEAQKGSAHLITEITCYKCGGGAFQGNANGAKGNCKGLVECTFCKRKGWRTADTCWLNPASSSYKPDYQTPPVRRYHDIFWLQLLPFIFVDWATTAERSTGADFSARRGTLVGATIYFDLAANDDGPHVSREELLVKATEAASDLTILFAVPFLIILWGTCVLLSSGFPQARIRQTAHLEVPAFPPRYPPGWAKRWFLGTPRSRWGLDLFAGSCRLTSAFRALGLPVLTPVEISMGFDV</sequence>
<dbReference type="EMBL" id="CAJNNV010021247">
    <property type="protein sequence ID" value="CAE8607329.1"/>
    <property type="molecule type" value="Genomic_DNA"/>
</dbReference>
<gene>
    <name evidence="2" type="ORF">PGLA1383_LOCUS25264</name>
</gene>
<keyword evidence="3" id="KW-1185">Reference proteome</keyword>
<evidence type="ECO:0000313" key="2">
    <source>
        <dbReference type="EMBL" id="CAE8607329.1"/>
    </source>
</evidence>
<protein>
    <submittedName>
        <fullName evidence="2">Uncharacterized protein</fullName>
    </submittedName>
</protein>
<comment type="caution">
    <text evidence="2">The sequence shown here is derived from an EMBL/GenBank/DDBJ whole genome shotgun (WGS) entry which is preliminary data.</text>
</comment>
<keyword evidence="1" id="KW-0812">Transmembrane</keyword>
<reference evidence="2" key="1">
    <citation type="submission" date="2021-02" db="EMBL/GenBank/DDBJ databases">
        <authorList>
            <person name="Dougan E. K."/>
            <person name="Rhodes N."/>
            <person name="Thang M."/>
            <person name="Chan C."/>
        </authorList>
    </citation>
    <scope>NUCLEOTIDE SEQUENCE</scope>
</reference>
<keyword evidence="1" id="KW-1133">Transmembrane helix</keyword>
<proteinExistence type="predicted"/>
<evidence type="ECO:0000256" key="1">
    <source>
        <dbReference type="SAM" id="Phobius"/>
    </source>
</evidence>
<dbReference type="AlphaFoldDB" id="A0A813EZL9"/>
<dbReference type="Proteomes" id="UP000654075">
    <property type="component" value="Unassembled WGS sequence"/>
</dbReference>
<feature type="transmembrane region" description="Helical" evidence="1">
    <location>
        <begin position="754"/>
        <end position="773"/>
    </location>
</feature>
<feature type="non-terminal residue" evidence="2">
    <location>
        <position position="1"/>
    </location>
</feature>
<accession>A0A813EZL9</accession>